<gene>
    <name evidence="1" type="ORF">BV25DRAFT_1921659</name>
</gene>
<protein>
    <submittedName>
        <fullName evidence="1">Uncharacterized protein</fullName>
    </submittedName>
</protein>
<name>A0ACB8SIG3_9AGAM</name>
<reference evidence="1" key="1">
    <citation type="submission" date="2021-03" db="EMBL/GenBank/DDBJ databases">
        <authorList>
            <consortium name="DOE Joint Genome Institute"/>
            <person name="Ahrendt S."/>
            <person name="Looney B.P."/>
            <person name="Miyauchi S."/>
            <person name="Morin E."/>
            <person name="Drula E."/>
            <person name="Courty P.E."/>
            <person name="Chicoki N."/>
            <person name="Fauchery L."/>
            <person name="Kohler A."/>
            <person name="Kuo A."/>
            <person name="Labutti K."/>
            <person name="Pangilinan J."/>
            <person name="Lipzen A."/>
            <person name="Riley R."/>
            <person name="Andreopoulos W."/>
            <person name="He G."/>
            <person name="Johnson J."/>
            <person name="Barry K.W."/>
            <person name="Grigoriev I.V."/>
            <person name="Nagy L."/>
            <person name="Hibbett D."/>
            <person name="Henrissat B."/>
            <person name="Matheny P.B."/>
            <person name="Labbe J."/>
            <person name="Martin F."/>
        </authorList>
    </citation>
    <scope>NUCLEOTIDE SEQUENCE</scope>
    <source>
        <strain evidence="1">HHB10654</strain>
    </source>
</reference>
<organism evidence="1 2">
    <name type="scientific">Artomyces pyxidatus</name>
    <dbReference type="NCBI Taxonomy" id="48021"/>
    <lineage>
        <taxon>Eukaryota</taxon>
        <taxon>Fungi</taxon>
        <taxon>Dikarya</taxon>
        <taxon>Basidiomycota</taxon>
        <taxon>Agaricomycotina</taxon>
        <taxon>Agaricomycetes</taxon>
        <taxon>Russulales</taxon>
        <taxon>Auriscalpiaceae</taxon>
        <taxon>Artomyces</taxon>
    </lineage>
</organism>
<accession>A0ACB8SIG3</accession>
<evidence type="ECO:0000313" key="1">
    <source>
        <dbReference type="EMBL" id="KAI0055658.1"/>
    </source>
</evidence>
<keyword evidence="2" id="KW-1185">Reference proteome</keyword>
<proteinExistence type="predicted"/>
<dbReference type="Proteomes" id="UP000814140">
    <property type="component" value="Unassembled WGS sequence"/>
</dbReference>
<evidence type="ECO:0000313" key="2">
    <source>
        <dbReference type="Proteomes" id="UP000814140"/>
    </source>
</evidence>
<reference evidence="1" key="2">
    <citation type="journal article" date="2022" name="New Phytol.">
        <title>Evolutionary transition to the ectomycorrhizal habit in the genomes of a hyperdiverse lineage of mushroom-forming fungi.</title>
        <authorList>
            <person name="Looney B."/>
            <person name="Miyauchi S."/>
            <person name="Morin E."/>
            <person name="Drula E."/>
            <person name="Courty P.E."/>
            <person name="Kohler A."/>
            <person name="Kuo A."/>
            <person name="LaButti K."/>
            <person name="Pangilinan J."/>
            <person name="Lipzen A."/>
            <person name="Riley R."/>
            <person name="Andreopoulos W."/>
            <person name="He G."/>
            <person name="Johnson J."/>
            <person name="Nolan M."/>
            <person name="Tritt A."/>
            <person name="Barry K.W."/>
            <person name="Grigoriev I.V."/>
            <person name="Nagy L.G."/>
            <person name="Hibbett D."/>
            <person name="Henrissat B."/>
            <person name="Matheny P.B."/>
            <person name="Labbe J."/>
            <person name="Martin F.M."/>
        </authorList>
    </citation>
    <scope>NUCLEOTIDE SEQUENCE</scope>
    <source>
        <strain evidence="1">HHB10654</strain>
    </source>
</reference>
<comment type="caution">
    <text evidence="1">The sequence shown here is derived from an EMBL/GenBank/DDBJ whole genome shotgun (WGS) entry which is preliminary data.</text>
</comment>
<dbReference type="EMBL" id="MU277284">
    <property type="protein sequence ID" value="KAI0055658.1"/>
    <property type="molecule type" value="Genomic_DNA"/>
</dbReference>
<sequence>MLPSHGDETQDVTVIRGNAANAFVIHLAKPGTFKVFLTVKGEFEGGYVDLTIVNVPAAPANAADTIAAIPPLSPIAASSPIPTSQDDEMELVIPPSPPPKSLQPQVRPIHTNGVRPPQTDRGWTQTHDRRGASPSRSEASTVSSMDLATDMDLFLQACDAAWKELIAGECEGCRRRRIALGNRANEDLGLQAASSSTAPASSRRGDRVRVLKVASSRAASLQMAGIVGIHDGQNIIVDAVENIVDVVDIDNASTLEVTPHSGIPFTVTTTTTVTSTPGSPTLVGLPIPVPDGFLGTHLHRRHKPATVANSPLLPLSQLIPDYPLLFHHHLPDNGLADASSLLHILASPQGPITPNAPPSSPWDSTAASPLLQTSHLLPSSLGLSPASPTFVERDVAAPVMGCFFCKWRMMVGGFWTRWVGGDRSLLSAVQRVVDAVDRHVSKSHIVLSFLVVAAFLHH</sequence>